<evidence type="ECO:0000313" key="3">
    <source>
        <dbReference type="Proteomes" id="UP000308092"/>
    </source>
</evidence>
<evidence type="ECO:0000256" key="1">
    <source>
        <dbReference type="SAM" id="MobiDB-lite"/>
    </source>
</evidence>
<reference evidence="2 3" key="1">
    <citation type="submission" date="2019-03" db="EMBL/GenBank/DDBJ databases">
        <title>The genome sequence of a newly discovered highly antifungal drug resistant Aspergillus species, Aspergillus tanneri NIH 1004.</title>
        <authorList>
            <person name="Mounaud S."/>
            <person name="Singh I."/>
            <person name="Joardar V."/>
            <person name="Pakala S."/>
            <person name="Pakala S."/>
            <person name="Venepally P."/>
            <person name="Hoover J."/>
            <person name="Nierman W."/>
            <person name="Chung J."/>
            <person name="Losada L."/>
        </authorList>
    </citation>
    <scope>NUCLEOTIDE SEQUENCE [LARGE SCALE GENOMIC DNA]</scope>
    <source>
        <strain evidence="2 3">NIH1004</strain>
    </source>
</reference>
<name>A0A4S3JC81_9EURO</name>
<sequence>MAPLRRRLSFTIKKSSTRSLLDHQMREEHIPVSDGPHEDNPLNVFAASQAQEHRHSSPTPSAAPQVDFRDAADGSVESPPSIQSTVEGDSSSDSVSILEKFCILPDEPNTD</sequence>
<proteinExistence type="predicted"/>
<organism evidence="2 3">
    <name type="scientific">Aspergillus tanneri</name>
    <dbReference type="NCBI Taxonomy" id="1220188"/>
    <lineage>
        <taxon>Eukaryota</taxon>
        <taxon>Fungi</taxon>
        <taxon>Dikarya</taxon>
        <taxon>Ascomycota</taxon>
        <taxon>Pezizomycotina</taxon>
        <taxon>Eurotiomycetes</taxon>
        <taxon>Eurotiomycetidae</taxon>
        <taxon>Eurotiales</taxon>
        <taxon>Aspergillaceae</taxon>
        <taxon>Aspergillus</taxon>
        <taxon>Aspergillus subgen. Circumdati</taxon>
    </lineage>
</organism>
<dbReference type="Proteomes" id="UP000308092">
    <property type="component" value="Unassembled WGS sequence"/>
</dbReference>
<keyword evidence="3" id="KW-1185">Reference proteome</keyword>
<dbReference type="VEuPathDB" id="FungiDB:EYZ11_007737"/>
<feature type="compositionally biased region" description="Basic and acidic residues" evidence="1">
    <location>
        <begin position="20"/>
        <end position="40"/>
    </location>
</feature>
<evidence type="ECO:0000313" key="2">
    <source>
        <dbReference type="EMBL" id="THC92776.1"/>
    </source>
</evidence>
<dbReference type="AlphaFoldDB" id="A0A4S3JC81"/>
<feature type="region of interest" description="Disordered" evidence="1">
    <location>
        <begin position="17"/>
        <end position="94"/>
    </location>
</feature>
<protein>
    <submittedName>
        <fullName evidence="2">Uncharacterized protein</fullName>
    </submittedName>
</protein>
<comment type="caution">
    <text evidence="2">The sequence shown here is derived from an EMBL/GenBank/DDBJ whole genome shotgun (WGS) entry which is preliminary data.</text>
</comment>
<feature type="compositionally biased region" description="Polar residues" evidence="1">
    <location>
        <begin position="78"/>
        <end position="94"/>
    </location>
</feature>
<accession>A0A4S3JC81</accession>
<gene>
    <name evidence="2" type="ORF">EYZ11_007737</name>
</gene>
<dbReference type="EMBL" id="SOSA01000309">
    <property type="protein sequence ID" value="THC92776.1"/>
    <property type="molecule type" value="Genomic_DNA"/>
</dbReference>